<dbReference type="Proteomes" id="UP000198367">
    <property type="component" value="Plasmid pSHE-2"/>
</dbReference>
<keyword evidence="2" id="KW-1185">Reference proteome</keyword>
<organism evidence="1 2">
    <name type="scientific">Shewanella bicestrii</name>
    <dbReference type="NCBI Taxonomy" id="2018305"/>
    <lineage>
        <taxon>Bacteria</taxon>
        <taxon>Pseudomonadati</taxon>
        <taxon>Pseudomonadota</taxon>
        <taxon>Gammaproteobacteria</taxon>
        <taxon>Alteromonadales</taxon>
        <taxon>Shewanellaceae</taxon>
        <taxon>Shewanella</taxon>
    </lineage>
</organism>
<name>A0A220UTT1_9GAMM</name>
<dbReference type="KEGG" id="sbj:CF168_22195"/>
<protein>
    <submittedName>
        <fullName evidence="1">Uncharacterized protein</fullName>
    </submittedName>
</protein>
<gene>
    <name evidence="1" type="ORF">CF168_22195</name>
</gene>
<dbReference type="EMBL" id="CP022360">
    <property type="protein sequence ID" value="ASK71594.1"/>
    <property type="molecule type" value="Genomic_DNA"/>
</dbReference>
<evidence type="ECO:0000313" key="2">
    <source>
        <dbReference type="Proteomes" id="UP000198367"/>
    </source>
</evidence>
<reference evidence="1 2" key="1">
    <citation type="submission" date="2017-07" db="EMBL/GenBank/DDBJ databases">
        <title>Phenotypical and genomic characterization of a clinical isolate of Shewanella bicestrii sp. nov. producing an extended-spectrum beta-lactamase and a new oxacillinase variant.</title>
        <authorList>
            <person name="Jousset A.B."/>
            <person name="Bonnin R.A."/>
            <person name="Girlich D."/>
            <person name="Dabos L."/>
            <person name="Potron A."/>
            <person name="Dortet L."/>
            <person name="Glaser P."/>
            <person name="Naas T."/>
        </authorList>
    </citation>
    <scope>NUCLEOTIDE SEQUENCE [LARGE SCALE GENOMIC DNA]</scope>
    <source>
        <strain evidence="1 2">JAB-1</strain>
        <plasmid evidence="2">pshe-2</plasmid>
    </source>
</reference>
<sequence length="100" mass="10827">MNNKVKGIPFAEVKAAALANPAVLEAYLREQATVSNRVDVEMFITKLMAALSDLPQKDIEVCDLANEIGIAIASLAGSEKHIERECLSGIKHGFSMIREA</sequence>
<geneLocation type="plasmid" evidence="2">
    <name>pshe-2</name>
</geneLocation>
<keyword evidence="1" id="KW-0614">Plasmid</keyword>
<accession>A0A220UTT1</accession>
<dbReference type="AlphaFoldDB" id="A0A220UTT1"/>
<evidence type="ECO:0000313" key="1">
    <source>
        <dbReference type="EMBL" id="ASK71594.1"/>
    </source>
</evidence>
<proteinExistence type="predicted"/>
<dbReference type="RefSeq" id="WP_011918373.1">
    <property type="nucleotide sequence ID" value="NZ_CP022360.1"/>
</dbReference>